<dbReference type="InterPro" id="IPR043964">
    <property type="entry name" value="P-loop_TraG"/>
</dbReference>
<evidence type="ECO:0000256" key="3">
    <source>
        <dbReference type="ARBA" id="ARBA00022840"/>
    </source>
</evidence>
<comment type="similarity">
    <text evidence="1">Belongs to the TrbE/VirB4 family.</text>
</comment>
<keyword evidence="9" id="KW-1185">Reference proteome</keyword>
<gene>
    <name evidence="8" type="ORF">D3227_34085</name>
</gene>
<protein>
    <recommendedName>
        <fullName evidence="5">Type IV secretion system protein virB4</fullName>
    </recommendedName>
</protein>
<dbReference type="SUPFAM" id="SSF52540">
    <property type="entry name" value="P-loop containing nucleoside triphosphate hydrolases"/>
    <property type="match status" value="1"/>
</dbReference>
<dbReference type="PANTHER" id="PTHR30121:SF12">
    <property type="entry name" value="TYPE IV SECRETION SYSTEM PROTEIN CAGE"/>
    <property type="match status" value="1"/>
</dbReference>
<dbReference type="InterPro" id="IPR018145">
    <property type="entry name" value="CagE_TrbE_VirB_cntrl_dom"/>
</dbReference>
<dbReference type="EMBL" id="QZWZ01000051">
    <property type="protein sequence ID" value="RJT28493.1"/>
    <property type="molecule type" value="Genomic_DNA"/>
</dbReference>
<evidence type="ECO:0000313" key="8">
    <source>
        <dbReference type="EMBL" id="RJT28493.1"/>
    </source>
</evidence>
<dbReference type="Pfam" id="PF03135">
    <property type="entry name" value="CagE_TrbE_VirB"/>
    <property type="match status" value="1"/>
</dbReference>
<evidence type="ECO:0000256" key="1">
    <source>
        <dbReference type="ARBA" id="ARBA00006512"/>
    </source>
</evidence>
<name>A0A3A5JZN3_9HYPH</name>
<accession>A0A3A5JZN3</accession>
<evidence type="ECO:0000259" key="6">
    <source>
        <dbReference type="Pfam" id="PF03135"/>
    </source>
</evidence>
<dbReference type="GO" id="GO:0005524">
    <property type="term" value="F:ATP binding"/>
    <property type="evidence" value="ECO:0007669"/>
    <property type="project" value="UniProtKB-KW"/>
</dbReference>
<dbReference type="NCBIfam" id="TIGR00929">
    <property type="entry name" value="VirB4_CagE"/>
    <property type="match status" value="1"/>
</dbReference>
<feature type="domain" description="TraG P-loop" evidence="7">
    <location>
        <begin position="642"/>
        <end position="715"/>
    </location>
</feature>
<dbReference type="OrthoDB" id="9816422at2"/>
<evidence type="ECO:0000256" key="5">
    <source>
        <dbReference type="ARBA" id="ARBA00023635"/>
    </source>
</evidence>
<dbReference type="InterPro" id="IPR004346">
    <property type="entry name" value="CagE_TrbE_VirB"/>
</dbReference>
<dbReference type="Gene3D" id="3.40.50.300">
    <property type="entry name" value="P-loop containing nucleotide triphosphate hydrolases"/>
    <property type="match status" value="1"/>
</dbReference>
<reference evidence="8 9" key="1">
    <citation type="submission" date="2018-09" db="EMBL/GenBank/DDBJ databases">
        <title>Mesorhizobium carmichaelinearum sp. nov. isolated from Carmichaelinea spp. root nodules in New Zealand.</title>
        <authorList>
            <person name="De Meyer S.E."/>
        </authorList>
    </citation>
    <scope>NUCLEOTIDE SEQUENCE [LARGE SCALE GENOMIC DNA]</scope>
    <source>
        <strain evidence="8 9">ICMP19557</strain>
    </source>
</reference>
<dbReference type="InterPro" id="IPR051162">
    <property type="entry name" value="T4SS_component"/>
</dbReference>
<proteinExistence type="inferred from homology"/>
<feature type="domain" description="CagE TrbE VirB component of type IV transporter system central" evidence="6">
    <location>
        <begin position="190"/>
        <end position="394"/>
    </location>
</feature>
<dbReference type="Proteomes" id="UP000272706">
    <property type="component" value="Unassembled WGS sequence"/>
</dbReference>
<evidence type="ECO:0000259" key="7">
    <source>
        <dbReference type="Pfam" id="PF19044"/>
    </source>
</evidence>
<evidence type="ECO:0000256" key="2">
    <source>
        <dbReference type="ARBA" id="ARBA00022741"/>
    </source>
</evidence>
<comment type="caution">
    <text evidence="8">The sequence shown here is derived from an EMBL/GenBank/DDBJ whole genome shotgun (WGS) entry which is preliminary data.</text>
</comment>
<sequence>MAIARALHDELSFGAVSRRENPVSAHIPYSRHVSDEVIKTQDGMLMSFVHMSGLCFETIDIAEINSRLLGRNDLIRGLANSRYAIYSHILRREVKPAIESSFENKFCQELDQRYTAALRTQRTFVNDIYLTIVRRELQGTVGTADLVIRKLLGRRAADGRSSSEERALIELTDVMKAVRESLQAYGARVLTVVKRSDVWHSEPLEFLVQLVNGGSPRPMALPRMKLAEALATKRLFFGPNALEIRGAFPGETRYGAIISVGEYPSITGPGMLNPMLKVPHEFIVTQSFAIIDKPQALTQMERVGRKIDMSDEAGSIVADQLGEARDELLSSEALYGLHHLTVLCLGKTMDDVARCVTDVGTALTEVSALWVREDLNCEPAFWATLPGNFAYVARKSMISSKNMAGFSAFHNYPSGRTGGVHWGTPISVLETTSQTAYFFNFHVRDLGNFTLNGPSGSGKTVLLGFLAAQAQRITPRPKLVMIDKDRGLDIFVRSLGGRYEVLKAGEPSGFNPLRLPDTPRNREFLFQLFSFMLRRSDGHAHSTREEQVIRNAIAQVASAPPEGRTMEEFAELLRGAMRAGDDDLYSRLQPWMRPDQRGWLFNNAEDSFSMSSIFGFDMTSVLSDATTSTAALLYIFHRIEELLDGQPVMIFLDEGWKLLDNDIFSYFIKDKLKTIRKLNGIIGFGTQSAADIVKSSIANTLIEQTPTNIFFPNPKADEESHRAFGLSEREIKWIRETPPEARKFLIKHDQDSVIARLNLGAMPDAIKILSGRIETVQELDALRARVGDDPQVWLPIFLGRDPE</sequence>
<dbReference type="PANTHER" id="PTHR30121">
    <property type="entry name" value="UNCHARACTERIZED PROTEIN YJGR-RELATED"/>
    <property type="match status" value="1"/>
</dbReference>
<keyword evidence="4" id="KW-0843">Virulence</keyword>
<dbReference type="Pfam" id="PF19044">
    <property type="entry name" value="P-loop_TraG"/>
    <property type="match status" value="1"/>
</dbReference>
<dbReference type="InterPro" id="IPR027417">
    <property type="entry name" value="P-loop_NTPase"/>
</dbReference>
<evidence type="ECO:0000256" key="4">
    <source>
        <dbReference type="ARBA" id="ARBA00023026"/>
    </source>
</evidence>
<evidence type="ECO:0000313" key="9">
    <source>
        <dbReference type="Proteomes" id="UP000272706"/>
    </source>
</evidence>
<keyword evidence="2" id="KW-0547">Nucleotide-binding</keyword>
<organism evidence="8 9">
    <name type="scientific">Mesorhizobium waimense</name>
    <dbReference type="NCBI Taxonomy" id="1300307"/>
    <lineage>
        <taxon>Bacteria</taxon>
        <taxon>Pseudomonadati</taxon>
        <taxon>Pseudomonadota</taxon>
        <taxon>Alphaproteobacteria</taxon>
        <taxon>Hyphomicrobiales</taxon>
        <taxon>Phyllobacteriaceae</taxon>
        <taxon>Mesorhizobium</taxon>
    </lineage>
</organism>
<dbReference type="CDD" id="cd01127">
    <property type="entry name" value="TrwB_TraG_TraD_VirD4"/>
    <property type="match status" value="1"/>
</dbReference>
<dbReference type="AlphaFoldDB" id="A0A3A5JZN3"/>
<keyword evidence="3" id="KW-0067">ATP-binding</keyword>